<comment type="caution">
    <text evidence="1">The sequence shown here is derived from an EMBL/GenBank/DDBJ whole genome shotgun (WGS) entry which is preliminary data.</text>
</comment>
<evidence type="ECO:0000313" key="1">
    <source>
        <dbReference type="EMBL" id="KAF4031784.1"/>
    </source>
</evidence>
<evidence type="ECO:0000313" key="2">
    <source>
        <dbReference type="EMBL" id="KAF4129903.1"/>
    </source>
</evidence>
<gene>
    <name evidence="1" type="ORF">GN244_ATG16298</name>
    <name evidence="2" type="ORF">GN958_ATG20906</name>
</gene>
<dbReference type="AlphaFoldDB" id="A0A833STD0"/>
<keyword evidence="3" id="KW-1185">Reference proteome</keyword>
<dbReference type="Proteomes" id="UP000602510">
    <property type="component" value="Unassembled WGS sequence"/>
</dbReference>
<evidence type="ECO:0000313" key="3">
    <source>
        <dbReference type="Proteomes" id="UP000602510"/>
    </source>
</evidence>
<reference evidence="1" key="1">
    <citation type="submission" date="2020-04" db="EMBL/GenBank/DDBJ databases">
        <title>Hybrid Assembly of Korean Phytophthora infestans isolates.</title>
        <authorList>
            <person name="Prokchorchik M."/>
            <person name="Lee Y."/>
            <person name="Seo J."/>
            <person name="Cho J.-H."/>
            <person name="Park Y.-E."/>
            <person name="Jang D.-C."/>
            <person name="Im J.-S."/>
            <person name="Choi J.-G."/>
            <person name="Park H.-J."/>
            <person name="Lee G.-B."/>
            <person name="Lee Y.-G."/>
            <person name="Hong S.-Y."/>
            <person name="Cho K."/>
            <person name="Sohn K.H."/>
        </authorList>
    </citation>
    <scope>NUCLEOTIDE SEQUENCE</scope>
    <source>
        <strain evidence="1">KR_1_A1</strain>
        <strain evidence="2">KR_2_A2</strain>
    </source>
</reference>
<organism evidence="1 3">
    <name type="scientific">Phytophthora infestans</name>
    <name type="common">Potato late blight agent</name>
    <name type="synonym">Botrytis infestans</name>
    <dbReference type="NCBI Taxonomy" id="4787"/>
    <lineage>
        <taxon>Eukaryota</taxon>
        <taxon>Sar</taxon>
        <taxon>Stramenopiles</taxon>
        <taxon>Oomycota</taxon>
        <taxon>Peronosporomycetes</taxon>
        <taxon>Peronosporales</taxon>
        <taxon>Peronosporaceae</taxon>
        <taxon>Phytophthora</taxon>
    </lineage>
</organism>
<proteinExistence type="predicted"/>
<sequence>MLMRFSRSTEPSPKRLKLTDMKEMLLSNTLVTWSCRTLYGNSFSSVSLVPKEDERKEECHQIVWEEGAPVIPVVLLNEVFARFDANCKSIELTSSDIPFVLELCSKLSTPFYSEDEFASKALSLLSKYLFPDVPIRSSLVSDGCSCYKSRLLINVKFQKGKGENLPTMHNIGCYIHALPDPVDCQVPSFLLDFSGTLLSVSGVVNVGADKLVCDPLSAGFPLFLFENDDLLLGLARMCASLKVAFKELSALISSNSETLKPPMDQLQFPYRRSYMNAGVITKFTYKKRILNLTFEAETESGIAIIVKFSRTYGKEVHIHCANAGVAPALLHCEVLVNGWRFIVMEKLNSVPLMDILQEKGIARKVLEPKIRRIGEVLQQKNFVHGDLRLSNLLWEEEQSELKIIDFDWAGKYGETVYPPFLNTGGLWSDGVGPGNAIQPAHDEYWIELLLELEEVFE</sequence>
<dbReference type="EMBL" id="WSZM01000536">
    <property type="protein sequence ID" value="KAF4031784.1"/>
    <property type="molecule type" value="Genomic_DNA"/>
</dbReference>
<dbReference type="InterPro" id="IPR011009">
    <property type="entry name" value="Kinase-like_dom_sf"/>
</dbReference>
<protein>
    <recommendedName>
        <fullName evidence="4">Protein kinase domain-containing protein</fullName>
    </recommendedName>
</protein>
<name>A0A833STD0_PHYIN</name>
<dbReference type="Proteomes" id="UP000704712">
    <property type="component" value="Unassembled WGS sequence"/>
</dbReference>
<accession>A0A833STD0</accession>
<dbReference type="EMBL" id="JAACNO010002905">
    <property type="protein sequence ID" value="KAF4129903.1"/>
    <property type="molecule type" value="Genomic_DNA"/>
</dbReference>
<dbReference type="SUPFAM" id="SSF56112">
    <property type="entry name" value="Protein kinase-like (PK-like)"/>
    <property type="match status" value="1"/>
</dbReference>
<dbReference type="Gene3D" id="1.10.510.10">
    <property type="entry name" value="Transferase(Phosphotransferase) domain 1"/>
    <property type="match status" value="1"/>
</dbReference>
<evidence type="ECO:0008006" key="4">
    <source>
        <dbReference type="Google" id="ProtNLM"/>
    </source>
</evidence>